<dbReference type="InterPro" id="IPR001895">
    <property type="entry name" value="RASGEF_cat_dom"/>
</dbReference>
<feature type="compositionally biased region" description="Low complexity" evidence="3">
    <location>
        <begin position="320"/>
        <end position="335"/>
    </location>
</feature>
<dbReference type="PANTHER" id="PTHR23113:SF224">
    <property type="entry name" value="RAP GUANINE NUCLEOTIDE EXCHANGE FACTOR 1"/>
    <property type="match status" value="1"/>
</dbReference>
<evidence type="ECO:0000313" key="6">
    <source>
        <dbReference type="EMBL" id="OQV18439.1"/>
    </source>
</evidence>
<dbReference type="PANTHER" id="PTHR23113">
    <property type="entry name" value="GUANINE NUCLEOTIDE EXCHANGE FACTOR"/>
    <property type="match status" value="1"/>
</dbReference>
<feature type="compositionally biased region" description="Polar residues" evidence="3">
    <location>
        <begin position="1"/>
        <end position="14"/>
    </location>
</feature>
<gene>
    <name evidence="6" type="ORF">BV898_07450</name>
</gene>
<dbReference type="OrthoDB" id="25179at2759"/>
<feature type="region of interest" description="Disordered" evidence="3">
    <location>
        <begin position="471"/>
        <end position="501"/>
    </location>
</feature>
<dbReference type="PROSITE" id="PS50212">
    <property type="entry name" value="RASGEF_NTER"/>
    <property type="match status" value="1"/>
</dbReference>
<feature type="compositionally biased region" description="Low complexity" evidence="3">
    <location>
        <begin position="348"/>
        <end position="358"/>
    </location>
</feature>
<feature type="compositionally biased region" description="Basic and acidic residues" evidence="3">
    <location>
        <begin position="57"/>
        <end position="68"/>
    </location>
</feature>
<dbReference type="PROSITE" id="PS50009">
    <property type="entry name" value="RASGEF_CAT"/>
    <property type="match status" value="1"/>
</dbReference>
<keyword evidence="1 2" id="KW-0344">Guanine-nucleotide releasing factor</keyword>
<keyword evidence="7" id="KW-1185">Reference proteome</keyword>
<dbReference type="AlphaFoldDB" id="A0A1W0WTA6"/>
<dbReference type="Gene3D" id="1.10.840.10">
    <property type="entry name" value="Ras guanine-nucleotide exchange factors catalytic domain"/>
    <property type="match status" value="1"/>
</dbReference>
<feature type="region of interest" description="Disordered" evidence="3">
    <location>
        <begin position="1"/>
        <end position="74"/>
    </location>
</feature>
<dbReference type="GO" id="GO:0005085">
    <property type="term" value="F:guanyl-nucleotide exchange factor activity"/>
    <property type="evidence" value="ECO:0007669"/>
    <property type="project" value="UniProtKB-KW"/>
</dbReference>
<dbReference type="CDD" id="cd06224">
    <property type="entry name" value="REM"/>
    <property type="match status" value="1"/>
</dbReference>
<dbReference type="GO" id="GO:0005886">
    <property type="term" value="C:plasma membrane"/>
    <property type="evidence" value="ECO:0007669"/>
    <property type="project" value="TreeGrafter"/>
</dbReference>
<organism evidence="6 7">
    <name type="scientific">Hypsibius exemplaris</name>
    <name type="common">Freshwater tardigrade</name>
    <dbReference type="NCBI Taxonomy" id="2072580"/>
    <lineage>
        <taxon>Eukaryota</taxon>
        <taxon>Metazoa</taxon>
        <taxon>Ecdysozoa</taxon>
        <taxon>Tardigrada</taxon>
        <taxon>Eutardigrada</taxon>
        <taxon>Parachela</taxon>
        <taxon>Hypsibioidea</taxon>
        <taxon>Hypsibiidae</taxon>
        <taxon>Hypsibius</taxon>
    </lineage>
</organism>
<dbReference type="InterPro" id="IPR008937">
    <property type="entry name" value="Ras-like_GEF"/>
</dbReference>
<feature type="compositionally biased region" description="Polar residues" evidence="3">
    <location>
        <begin position="374"/>
        <end position="384"/>
    </location>
</feature>
<feature type="domain" description="N-terminal Ras-GEF" evidence="5">
    <location>
        <begin position="567"/>
        <end position="689"/>
    </location>
</feature>
<dbReference type="SUPFAM" id="SSF48366">
    <property type="entry name" value="Ras GEF"/>
    <property type="match status" value="1"/>
</dbReference>
<evidence type="ECO:0000256" key="1">
    <source>
        <dbReference type="ARBA" id="ARBA00022658"/>
    </source>
</evidence>
<dbReference type="Pfam" id="PF00617">
    <property type="entry name" value="RasGEF"/>
    <property type="match status" value="1"/>
</dbReference>
<protein>
    <submittedName>
        <fullName evidence="6">Rap guanine nucleotide exchange factor 1</fullName>
    </submittedName>
</protein>
<sequence length="948" mass="106846">MIRTVSASQQSSRATAVPPGKNMDRWSATGDGSHEFGQSPANGSIGSIPPSPGYPWKGRETTTRERRPSLKRTPSFRAVETADPGRRMHLKDLEAISYLEKEAYFALRYLQEIVEKNTQELLAGSTTVVIENMFGLDSHIQNTIHFSCKDDPVIKAESKEVYRYMAVLVHWSDQILLRRTENSVPMRRHNQIVPAIQALRKHIGLLVVQYRKASLLRPATPPSLRQVKQPLSASAESLSPFKTSFLQALPGVGSPSSCDEVDRAVPNDLADLNWRYSPLSARSPQGVPASPADSGSSSFTYNHTQLSPMALSNNGTRAGSISSSISSLHSHSPSPQATSPVMHRNVPSSDDSGISMASSRHRPLDNLPPRPLVRNSSISSLSGRTDQKDLSAVVSSLFPPRCHKNYLRQASLGVEPIYYDNVPQERVPPLPPKKRNVVSYVEVFGQESSPATPRGSNGDIRENRRLFGLPKQLSFDSATKNGSFDRRPSSRPATPELRWYNSERSTADQDLSEELVQILAPFGSDSENETLVRRKANDSNRLYGGQVSLLSSLDCYTKLVYPRTSTGRGELKGGPIDALIVEATNSTKKDFAYQEAFITTYRTFISSDELIDKLMYRYGVFAHSTEQPEKTAARNTFTLLLRVVEELCISEIFRTGLIDILLQFIHKLLMDGELAIARSLRRKILDKHELDWKSRSSSVLLMTPTRRQRRIGYLLDFKSQDLAEQMTLLDAELLSRIELTELLSWTKEQCEDAGLNLSRFTEHFNKVSFWARTRILEQPDQRDREKYFAKFMKIMRCLRKMHNFNSYLAILAAVDSAPVRRLSHSKAHLEALKELGGLIDSSQSFRAYRSALAQIEPPCIPYIGIALQDLTFVNENPDWLDDHKTVVNFGKRYQQYSVLSQLSRFQKSCQYNFQRNESVVQLFNNFDNFMSEEALWQISEAIRPRGAN</sequence>
<evidence type="ECO:0000259" key="4">
    <source>
        <dbReference type="PROSITE" id="PS50009"/>
    </source>
</evidence>
<proteinExistence type="predicted"/>
<name>A0A1W0WTA6_HYPEX</name>
<dbReference type="CDD" id="cd00155">
    <property type="entry name" value="RasGEF"/>
    <property type="match status" value="1"/>
</dbReference>
<dbReference type="Proteomes" id="UP000192578">
    <property type="component" value="Unassembled WGS sequence"/>
</dbReference>
<dbReference type="Gene3D" id="1.20.870.10">
    <property type="entry name" value="Son of sevenless (SoS) protein Chain: S domain 1"/>
    <property type="match status" value="1"/>
</dbReference>
<evidence type="ECO:0000256" key="3">
    <source>
        <dbReference type="SAM" id="MobiDB-lite"/>
    </source>
</evidence>
<evidence type="ECO:0000313" key="7">
    <source>
        <dbReference type="Proteomes" id="UP000192578"/>
    </source>
</evidence>
<dbReference type="InterPro" id="IPR000651">
    <property type="entry name" value="Ras-like_Gua-exchang_fac_N"/>
</dbReference>
<comment type="caution">
    <text evidence="6">The sequence shown here is derived from an EMBL/GenBank/DDBJ whole genome shotgun (WGS) entry which is preliminary data.</text>
</comment>
<dbReference type="InterPro" id="IPR019804">
    <property type="entry name" value="Ras_G-nucl-exch_fac_CS"/>
</dbReference>
<feature type="region of interest" description="Disordered" evidence="3">
    <location>
        <begin position="280"/>
        <end position="386"/>
    </location>
</feature>
<feature type="compositionally biased region" description="Polar residues" evidence="3">
    <location>
        <begin position="293"/>
        <end position="319"/>
    </location>
</feature>
<dbReference type="SMART" id="SM00229">
    <property type="entry name" value="RasGEFN"/>
    <property type="match status" value="1"/>
</dbReference>
<dbReference type="Pfam" id="PF00618">
    <property type="entry name" value="RasGEF_N"/>
    <property type="match status" value="1"/>
</dbReference>
<evidence type="ECO:0000259" key="5">
    <source>
        <dbReference type="PROSITE" id="PS50212"/>
    </source>
</evidence>
<feature type="domain" description="Ras-GEF" evidence="4">
    <location>
        <begin position="718"/>
        <end position="945"/>
    </location>
</feature>
<dbReference type="EMBL" id="MTYJ01000049">
    <property type="protein sequence ID" value="OQV18439.1"/>
    <property type="molecule type" value="Genomic_DNA"/>
</dbReference>
<dbReference type="InterPro" id="IPR036964">
    <property type="entry name" value="RASGEF_cat_dom_sf"/>
</dbReference>
<dbReference type="PROSITE" id="PS00720">
    <property type="entry name" value="RASGEF"/>
    <property type="match status" value="1"/>
</dbReference>
<dbReference type="SMART" id="SM00147">
    <property type="entry name" value="RasGEF"/>
    <property type="match status" value="1"/>
</dbReference>
<dbReference type="GO" id="GO:0007265">
    <property type="term" value="P:Ras protein signal transduction"/>
    <property type="evidence" value="ECO:0007669"/>
    <property type="project" value="TreeGrafter"/>
</dbReference>
<dbReference type="InterPro" id="IPR023578">
    <property type="entry name" value="Ras_GEF_dom_sf"/>
</dbReference>
<evidence type="ECO:0000256" key="2">
    <source>
        <dbReference type="PROSITE-ProRule" id="PRU00168"/>
    </source>
</evidence>
<reference evidence="7" key="1">
    <citation type="submission" date="2017-01" db="EMBL/GenBank/DDBJ databases">
        <title>Comparative genomics of anhydrobiosis in the tardigrade Hypsibius dujardini.</title>
        <authorList>
            <person name="Yoshida Y."/>
            <person name="Koutsovoulos G."/>
            <person name="Laetsch D."/>
            <person name="Stevens L."/>
            <person name="Kumar S."/>
            <person name="Horikawa D."/>
            <person name="Ishino K."/>
            <person name="Komine S."/>
            <person name="Tomita M."/>
            <person name="Blaxter M."/>
            <person name="Arakawa K."/>
        </authorList>
    </citation>
    <scope>NUCLEOTIDE SEQUENCE [LARGE SCALE GENOMIC DNA]</scope>
    <source>
        <strain evidence="7">Z151</strain>
    </source>
</reference>
<accession>A0A1W0WTA6</accession>